<dbReference type="OrthoDB" id="9789120at2"/>
<dbReference type="SUPFAM" id="SSF55186">
    <property type="entry name" value="ThrRS/AlaRS common domain"/>
    <property type="match status" value="1"/>
</dbReference>
<dbReference type="Gene3D" id="3.30.980.10">
    <property type="entry name" value="Threonyl-trna Synthetase, Chain A, domain 2"/>
    <property type="match status" value="1"/>
</dbReference>
<geneLocation type="plasmid" evidence="1 2">
    <name>EAL2_808p</name>
</geneLocation>
<name>W8UBG1_PEPAC</name>
<dbReference type="InterPro" id="IPR018163">
    <property type="entry name" value="Thr/Ala-tRNA-synth_IIc_edit"/>
</dbReference>
<dbReference type="KEGG" id="eac:EAL2_808p05980"/>
<dbReference type="AlphaFoldDB" id="W8UBG1"/>
<dbReference type="EMBL" id="CP007453">
    <property type="protein sequence ID" value="AHM58101.1"/>
    <property type="molecule type" value="Genomic_DNA"/>
</dbReference>
<reference evidence="1 2" key="1">
    <citation type="journal article" date="2014" name="Genome Announc.">
        <title>Complete Genome Sequence of Amino Acid-Utilizing Eubacterium acidaminophilum al-2 (DSM 3953).</title>
        <authorList>
            <person name="Poehlein A."/>
            <person name="Andreesen J.R."/>
            <person name="Daniel R."/>
        </authorList>
    </citation>
    <scope>NUCLEOTIDE SEQUENCE [LARGE SCALE GENOMIC DNA]</scope>
    <source>
        <strain evidence="1 2">DSM 3953</strain>
        <plasmid evidence="2">Plasmid EAL2_808p</plasmid>
    </source>
</reference>
<accession>W8UBG1</accession>
<organism evidence="1 2">
    <name type="scientific">Peptoclostridium acidaminophilum DSM 3953</name>
    <dbReference type="NCBI Taxonomy" id="1286171"/>
    <lineage>
        <taxon>Bacteria</taxon>
        <taxon>Bacillati</taxon>
        <taxon>Bacillota</taxon>
        <taxon>Clostridia</taxon>
        <taxon>Peptostreptococcales</taxon>
        <taxon>Peptoclostridiaceae</taxon>
        <taxon>Peptoclostridium</taxon>
    </lineage>
</organism>
<proteinExistence type="predicted"/>
<evidence type="ECO:0008006" key="3">
    <source>
        <dbReference type="Google" id="ProtNLM"/>
    </source>
</evidence>
<dbReference type="PATRIC" id="fig|1286171.3.peg.2782"/>
<evidence type="ECO:0000313" key="1">
    <source>
        <dbReference type="EMBL" id="AHM58101.1"/>
    </source>
</evidence>
<gene>
    <name evidence="1" type="ORF">EAL2_808p05980</name>
</gene>
<evidence type="ECO:0000313" key="2">
    <source>
        <dbReference type="Proteomes" id="UP000019591"/>
    </source>
</evidence>
<protein>
    <recommendedName>
        <fullName evidence="3">Lantibiotic ABC transporter</fullName>
    </recommendedName>
</protein>
<keyword evidence="1" id="KW-0614">Plasmid</keyword>
<dbReference type="RefSeq" id="WP_025436946.1">
    <property type="nucleotide sequence ID" value="NZ_CP007453.1"/>
</dbReference>
<dbReference type="HOGENOM" id="CLU_911225_0_0_9"/>
<dbReference type="GO" id="GO:0000166">
    <property type="term" value="F:nucleotide binding"/>
    <property type="evidence" value="ECO:0007669"/>
    <property type="project" value="InterPro"/>
</dbReference>
<dbReference type="eggNOG" id="COG0441">
    <property type="taxonomic scope" value="Bacteria"/>
</dbReference>
<dbReference type="Proteomes" id="UP000019591">
    <property type="component" value="Plasmid EAL2_808p"/>
</dbReference>
<sequence>MPFSYKMQKSHVFSTFYAPRGRKRIYELGMQIAQLYLSPFDQIIGVVGEAGSGKSALIKGMFPGLELTNDDDGVNVRPLPLLEQDEETGFFSPHTYHLDIRFEMGFTSAPVLAAAILKAVHRGKRVIVEHFDLIFPFLSQNANLLIGVGEEILLTRPNLFGPEPGEIYDIVHNSLLYRLMAHTAEDLTELFLSTEDMERAEHDDINHGFIISFKDKTPDVDLEDLERKVNELIAQKISICYLDEGHVTIGGKPHACTGPRTHVSNTGEIIGFRLLKNFIYDSANKRYLIVGCIGENSEENLKNVMKLNPTNMNKVAPLYEF</sequence>
<keyword evidence="2" id="KW-1185">Reference proteome</keyword>